<dbReference type="GO" id="GO:0008234">
    <property type="term" value="F:cysteine-type peptidase activity"/>
    <property type="evidence" value="ECO:0007669"/>
    <property type="project" value="UniProtKB-KW"/>
</dbReference>
<feature type="chain" id="PRO_5003599761" evidence="7">
    <location>
        <begin position="26"/>
        <end position="416"/>
    </location>
</feature>
<organism evidence="9 10">
    <name type="scientific">Mobilicoccus pelagius NBRC 104925</name>
    <dbReference type="NCBI Taxonomy" id="1089455"/>
    <lineage>
        <taxon>Bacteria</taxon>
        <taxon>Bacillati</taxon>
        <taxon>Actinomycetota</taxon>
        <taxon>Actinomycetes</taxon>
        <taxon>Micrococcales</taxon>
        <taxon>Dermatophilaceae</taxon>
        <taxon>Mobilicoccus</taxon>
    </lineage>
</organism>
<comment type="caution">
    <text evidence="9">The sequence shown here is derived from an EMBL/GenBank/DDBJ whole genome shotgun (WGS) entry which is preliminary data.</text>
</comment>
<evidence type="ECO:0000256" key="6">
    <source>
        <dbReference type="SAM" id="MobiDB-lite"/>
    </source>
</evidence>
<dbReference type="AlphaFoldDB" id="H5UNI3"/>
<proteinExistence type="inferred from homology"/>
<keyword evidence="2" id="KW-0645">Protease</keyword>
<dbReference type="Gene3D" id="3.90.1720.10">
    <property type="entry name" value="endopeptidase domain like (from Nostoc punctiforme)"/>
    <property type="match status" value="1"/>
</dbReference>
<comment type="similarity">
    <text evidence="1">Belongs to the peptidase C40 family.</text>
</comment>
<feature type="region of interest" description="Disordered" evidence="6">
    <location>
        <begin position="270"/>
        <end position="296"/>
    </location>
</feature>
<dbReference type="eggNOG" id="COG0791">
    <property type="taxonomic scope" value="Bacteria"/>
</dbReference>
<keyword evidence="3" id="KW-0378">Hydrolase</keyword>
<evidence type="ECO:0000256" key="7">
    <source>
        <dbReference type="SAM" id="SignalP"/>
    </source>
</evidence>
<feature type="signal peptide" evidence="7">
    <location>
        <begin position="1"/>
        <end position="25"/>
    </location>
</feature>
<reference evidence="9 10" key="1">
    <citation type="submission" date="2012-02" db="EMBL/GenBank/DDBJ databases">
        <title>Whole genome shotgun sequence of Mobilicoccus pelagius NBRC 104925.</title>
        <authorList>
            <person name="Yoshida Y."/>
            <person name="Hosoyama A."/>
            <person name="Tsuchikane K."/>
            <person name="Katsumata H."/>
            <person name="Yamazaki S."/>
            <person name="Fujita N."/>
        </authorList>
    </citation>
    <scope>NUCLEOTIDE SEQUENCE [LARGE SCALE GENOMIC DNA]</scope>
    <source>
        <strain evidence="9 10">NBRC 104925</strain>
    </source>
</reference>
<evidence type="ECO:0000313" key="9">
    <source>
        <dbReference type="EMBL" id="GAB47291.1"/>
    </source>
</evidence>
<gene>
    <name evidence="9" type="ORF">MOPEL_007_01070</name>
</gene>
<dbReference type="EMBL" id="BAFE01000007">
    <property type="protein sequence ID" value="GAB47291.1"/>
    <property type="molecule type" value="Genomic_DNA"/>
</dbReference>
<protein>
    <submittedName>
        <fullName evidence="9">Peptidase C40 family protein</fullName>
    </submittedName>
</protein>
<feature type="domain" description="NlpC/P60" evidence="8">
    <location>
        <begin position="297"/>
        <end position="416"/>
    </location>
</feature>
<evidence type="ECO:0000256" key="5">
    <source>
        <dbReference type="SAM" id="Coils"/>
    </source>
</evidence>
<dbReference type="GO" id="GO:0006508">
    <property type="term" value="P:proteolysis"/>
    <property type="evidence" value="ECO:0007669"/>
    <property type="project" value="UniProtKB-KW"/>
</dbReference>
<dbReference type="Proteomes" id="UP000004367">
    <property type="component" value="Unassembled WGS sequence"/>
</dbReference>
<sequence>MTWRGRTTLALALVCGVTAPGIAHADPVPSPSPTERSVSQAEVEAAREAATDGAAEVAAAQRSLDAARLAEEDAHRDAELAAEKANGARALLTEKTQAAARARRAADAAAARAAESKSAVEHMAARLYMQGGSLGEFAWLFAGSTADLARAEADVTAAQDYRTGRLADAREAQAEAAAAAAAADAAKKAQEKAAAEAASALADAQRAAESAEARSRQLEAQEKRLVARLAELRRTSVEVEQRRQTRLREAADAAEAARIRAQMEESARAAAAAASSARTSGSSSIGTAPTDLPAPNSTGAAAAIDFARAQLGKPYRWGGTGPGSFDCSGLTLGAWTSAGGRLPRTAQWQYGATSRVPIADLQPGDLVFFGSSERSIHHVGLYVGNGAMIEAPHTGAVIKYSPIYRRSLLPMGGRVG</sequence>
<dbReference type="PANTHER" id="PTHR47053:SF1">
    <property type="entry name" value="MUREIN DD-ENDOPEPTIDASE MEPH-RELATED"/>
    <property type="match status" value="1"/>
</dbReference>
<evidence type="ECO:0000256" key="2">
    <source>
        <dbReference type="ARBA" id="ARBA00022670"/>
    </source>
</evidence>
<keyword evidence="7" id="KW-0732">Signal</keyword>
<name>H5UNI3_9MICO</name>
<dbReference type="Pfam" id="PF00877">
    <property type="entry name" value="NLPC_P60"/>
    <property type="match status" value="1"/>
</dbReference>
<dbReference type="InterPro" id="IPR000064">
    <property type="entry name" value="NLP_P60_dom"/>
</dbReference>
<evidence type="ECO:0000259" key="8">
    <source>
        <dbReference type="PROSITE" id="PS51935"/>
    </source>
</evidence>
<dbReference type="PANTHER" id="PTHR47053">
    <property type="entry name" value="MUREIN DD-ENDOPEPTIDASE MEPH-RELATED"/>
    <property type="match status" value="1"/>
</dbReference>
<dbReference type="PROSITE" id="PS51935">
    <property type="entry name" value="NLPC_P60"/>
    <property type="match status" value="1"/>
</dbReference>
<dbReference type="SUPFAM" id="SSF54001">
    <property type="entry name" value="Cysteine proteinases"/>
    <property type="match status" value="1"/>
</dbReference>
<evidence type="ECO:0000256" key="1">
    <source>
        <dbReference type="ARBA" id="ARBA00007074"/>
    </source>
</evidence>
<dbReference type="InterPro" id="IPR038765">
    <property type="entry name" value="Papain-like_cys_pep_sf"/>
</dbReference>
<evidence type="ECO:0000256" key="3">
    <source>
        <dbReference type="ARBA" id="ARBA00022801"/>
    </source>
</evidence>
<dbReference type="InterPro" id="IPR051202">
    <property type="entry name" value="Peptidase_C40"/>
</dbReference>
<evidence type="ECO:0000313" key="10">
    <source>
        <dbReference type="Proteomes" id="UP000004367"/>
    </source>
</evidence>
<accession>H5UNI3</accession>
<keyword evidence="4" id="KW-0788">Thiol protease</keyword>
<feature type="coiled-coil region" evidence="5">
    <location>
        <begin position="169"/>
        <end position="242"/>
    </location>
</feature>
<keyword evidence="10" id="KW-1185">Reference proteome</keyword>
<keyword evidence="5" id="KW-0175">Coiled coil</keyword>
<feature type="compositionally biased region" description="Low complexity" evidence="6">
    <location>
        <begin position="270"/>
        <end position="288"/>
    </location>
</feature>
<evidence type="ECO:0000256" key="4">
    <source>
        <dbReference type="ARBA" id="ARBA00022807"/>
    </source>
</evidence>